<dbReference type="Proteomes" id="UP000294664">
    <property type="component" value="Unassembled WGS sequence"/>
</dbReference>
<dbReference type="RefSeq" id="WP_207915938.1">
    <property type="nucleotide sequence ID" value="NZ_SMAI01000003.1"/>
</dbReference>
<dbReference type="InterPro" id="IPR008979">
    <property type="entry name" value="Galactose-bd-like_sf"/>
</dbReference>
<sequence>MATMQAGLTQPAAKSKQPYPAFTETRAGMRILWDVPIAMDDGLVVRADVFLPMAEGRYPVILTYGPYAKGLAFQEGYPSAWHRMAEKHPDVTAGSSNLFQAWEVVDPEKWVPHGYACVRVDSRGCGTSPGYVDPFGPREQKDFYDCIEWAAVQDWSNGKIGLNGISYFGSNQWHVAKHKPPHLAAMCIWEGSADWYRDMTHHGGILSTFWANWYDMQVKTVQYGIGEAGRRSKAHGQLVCGPELLSEDALAANRCDFGAEIRAHPLDDTYHKDRSPVWDDIEVPFLSSANWGGQGLHPRGNFEGFVRAASKDKWLEVHGIEHWTHFYTDYGRELQLRFFDHFLKGADNGWDTQPRVLLQVRHVGETFVEREEHEWPLARTQWTKFHLHAKNGRLDTEPVKAERTLSFEAMGAGLTFLSAPMAEDTEITGPIAAKIFVSSSTPDADLFLVLRVFTPDLKEVTFQGAIDPNTPIAQGWLRASHRKLDPALSEPYRPYHTHDEKQPLTPGETVELDIEIWPTSIVVPKGYRIGLSVRGKDYEWPGGSGGKLSNFKNELTGCGPFLHNDPLDRPPEVFGGTTTLHFSPDRESYVLLPIIPAR</sequence>
<name>A0A4R3LZ09_9HYPH</name>
<gene>
    <name evidence="3" type="ORF">EDC64_10372</name>
</gene>
<dbReference type="InterPro" id="IPR013736">
    <property type="entry name" value="Xaa-Pro_dipept_C"/>
</dbReference>
<evidence type="ECO:0000256" key="1">
    <source>
        <dbReference type="ARBA" id="ARBA00022801"/>
    </source>
</evidence>
<dbReference type="PANTHER" id="PTHR43056:SF10">
    <property type="entry name" value="COCE_NOND FAMILY, PUTATIVE (AFU_ORTHOLOGUE AFUA_7G00600)-RELATED"/>
    <property type="match status" value="1"/>
</dbReference>
<accession>A0A4R3LZ09</accession>
<proteinExistence type="predicted"/>
<reference evidence="3 4" key="1">
    <citation type="submission" date="2019-03" db="EMBL/GenBank/DDBJ databases">
        <title>Genomic Encyclopedia of Type Strains, Phase IV (KMG-IV): sequencing the most valuable type-strain genomes for metagenomic binning, comparative biology and taxonomic classification.</title>
        <authorList>
            <person name="Goeker M."/>
        </authorList>
    </citation>
    <scope>NUCLEOTIDE SEQUENCE [LARGE SCALE GENOMIC DNA]</scope>
    <source>
        <strain evidence="3 4">DSM 9035</strain>
    </source>
</reference>
<evidence type="ECO:0000259" key="2">
    <source>
        <dbReference type="SMART" id="SM00939"/>
    </source>
</evidence>
<dbReference type="Gene3D" id="2.60.120.260">
    <property type="entry name" value="Galactose-binding domain-like"/>
    <property type="match status" value="1"/>
</dbReference>
<dbReference type="Gene3D" id="3.40.50.1820">
    <property type="entry name" value="alpha/beta hydrolase"/>
    <property type="match status" value="1"/>
</dbReference>
<dbReference type="InterPro" id="IPR029058">
    <property type="entry name" value="AB_hydrolase_fold"/>
</dbReference>
<evidence type="ECO:0000313" key="4">
    <source>
        <dbReference type="Proteomes" id="UP000294664"/>
    </source>
</evidence>
<dbReference type="SUPFAM" id="SSF53474">
    <property type="entry name" value="alpha/beta-Hydrolases"/>
    <property type="match status" value="1"/>
</dbReference>
<dbReference type="SMART" id="SM00939">
    <property type="entry name" value="PepX_C"/>
    <property type="match status" value="1"/>
</dbReference>
<keyword evidence="1" id="KW-0378">Hydrolase</keyword>
<dbReference type="Pfam" id="PF02129">
    <property type="entry name" value="Peptidase_S15"/>
    <property type="match status" value="1"/>
</dbReference>
<evidence type="ECO:0000313" key="3">
    <source>
        <dbReference type="EMBL" id="TCT05971.1"/>
    </source>
</evidence>
<comment type="caution">
    <text evidence="3">The sequence shown here is derived from an EMBL/GenBank/DDBJ whole genome shotgun (WGS) entry which is preliminary data.</text>
</comment>
<keyword evidence="4" id="KW-1185">Reference proteome</keyword>
<dbReference type="NCBIfam" id="TIGR00976">
    <property type="entry name" value="CocE_NonD"/>
    <property type="match status" value="1"/>
</dbReference>
<dbReference type="Pfam" id="PF08530">
    <property type="entry name" value="PepX_C"/>
    <property type="match status" value="1"/>
</dbReference>
<organism evidence="3 4">
    <name type="scientific">Aquabacter spiritensis</name>
    <dbReference type="NCBI Taxonomy" id="933073"/>
    <lineage>
        <taxon>Bacteria</taxon>
        <taxon>Pseudomonadati</taxon>
        <taxon>Pseudomonadota</taxon>
        <taxon>Alphaproteobacteria</taxon>
        <taxon>Hyphomicrobiales</taxon>
        <taxon>Xanthobacteraceae</taxon>
        <taxon>Aquabacter</taxon>
    </lineage>
</organism>
<dbReference type="PANTHER" id="PTHR43056">
    <property type="entry name" value="PEPTIDASE S9 PROLYL OLIGOPEPTIDASE"/>
    <property type="match status" value="1"/>
</dbReference>
<dbReference type="SUPFAM" id="SSF49785">
    <property type="entry name" value="Galactose-binding domain-like"/>
    <property type="match status" value="1"/>
</dbReference>
<dbReference type="GO" id="GO:0008239">
    <property type="term" value="F:dipeptidyl-peptidase activity"/>
    <property type="evidence" value="ECO:0007669"/>
    <property type="project" value="InterPro"/>
</dbReference>
<dbReference type="InterPro" id="IPR050585">
    <property type="entry name" value="Xaa-Pro_dipeptidyl-ppase/CocE"/>
</dbReference>
<dbReference type="AlphaFoldDB" id="A0A4R3LZ09"/>
<dbReference type="InterPro" id="IPR005674">
    <property type="entry name" value="CocE/Ser_esterase"/>
</dbReference>
<protein>
    <recommendedName>
        <fullName evidence="2">Xaa-Pro dipeptidyl-peptidase C-terminal domain-containing protein</fullName>
    </recommendedName>
</protein>
<dbReference type="InterPro" id="IPR000383">
    <property type="entry name" value="Xaa-Pro-like_dom"/>
</dbReference>
<dbReference type="Gene3D" id="1.10.3020.20">
    <property type="match status" value="1"/>
</dbReference>
<dbReference type="EMBL" id="SMAI01000003">
    <property type="protein sequence ID" value="TCT05971.1"/>
    <property type="molecule type" value="Genomic_DNA"/>
</dbReference>
<feature type="domain" description="Xaa-Pro dipeptidyl-peptidase C-terminal" evidence="2">
    <location>
        <begin position="336"/>
        <end position="591"/>
    </location>
</feature>